<dbReference type="RefSeq" id="WP_390328643.1">
    <property type="nucleotide sequence ID" value="NZ_JBHRTP010000071.1"/>
</dbReference>
<evidence type="ECO:0000313" key="1">
    <source>
        <dbReference type="EMBL" id="MFC3110219.1"/>
    </source>
</evidence>
<organism evidence="1 2">
    <name type="scientific">Undibacterium arcticum</name>
    <dbReference type="NCBI Taxonomy" id="1762892"/>
    <lineage>
        <taxon>Bacteria</taxon>
        <taxon>Pseudomonadati</taxon>
        <taxon>Pseudomonadota</taxon>
        <taxon>Betaproteobacteria</taxon>
        <taxon>Burkholderiales</taxon>
        <taxon>Oxalobacteraceae</taxon>
        <taxon>Undibacterium</taxon>
    </lineage>
</organism>
<evidence type="ECO:0000313" key="2">
    <source>
        <dbReference type="Proteomes" id="UP001595530"/>
    </source>
</evidence>
<reference evidence="2" key="1">
    <citation type="journal article" date="2019" name="Int. J. Syst. Evol. Microbiol.">
        <title>The Global Catalogue of Microorganisms (GCM) 10K type strain sequencing project: providing services to taxonomists for standard genome sequencing and annotation.</title>
        <authorList>
            <consortium name="The Broad Institute Genomics Platform"/>
            <consortium name="The Broad Institute Genome Sequencing Center for Infectious Disease"/>
            <person name="Wu L."/>
            <person name="Ma J."/>
        </authorList>
    </citation>
    <scope>NUCLEOTIDE SEQUENCE [LARGE SCALE GENOMIC DNA]</scope>
    <source>
        <strain evidence="2">KCTC 42986</strain>
    </source>
</reference>
<protein>
    <submittedName>
        <fullName evidence="1">Uncharacterized protein</fullName>
    </submittedName>
</protein>
<name>A0ABV7F7Q9_9BURK</name>
<accession>A0ABV7F7Q9</accession>
<gene>
    <name evidence="1" type="ORF">ACFOFO_20020</name>
</gene>
<proteinExistence type="predicted"/>
<keyword evidence="2" id="KW-1185">Reference proteome</keyword>
<dbReference type="Proteomes" id="UP001595530">
    <property type="component" value="Unassembled WGS sequence"/>
</dbReference>
<sequence length="189" mass="21758">MHLTPWHPGQSAFPFFTELEVAARREMWEIQSDRKKPVPVKRRGPHHVVFDFDLLSLPLFGLSDVDFLIARDAQPEVVEYVVEAEPLQPEAEERIEWTDSAAAEMHSVVLRGSLKRLGAANNAEEKRDILDWIFHSDVPDEVDRIIDGKRERILIPFTFGACCRIEGCDPEELRQNLLYQCKKMGVVIH</sequence>
<comment type="caution">
    <text evidence="1">The sequence shown here is derived from an EMBL/GenBank/DDBJ whole genome shotgun (WGS) entry which is preliminary data.</text>
</comment>
<dbReference type="EMBL" id="JBHRTP010000071">
    <property type="protein sequence ID" value="MFC3110219.1"/>
    <property type="molecule type" value="Genomic_DNA"/>
</dbReference>